<dbReference type="InterPro" id="IPR005226">
    <property type="entry name" value="UPF0014_fam"/>
</dbReference>
<comment type="similarity">
    <text evidence="2">Belongs to the UPF0014 family.</text>
</comment>
<keyword evidence="5 6" id="KW-0472">Membrane</keyword>
<keyword evidence="3 6" id="KW-0812">Transmembrane</keyword>
<evidence type="ECO:0000313" key="7">
    <source>
        <dbReference type="EMBL" id="MBB6647961.1"/>
    </source>
</evidence>
<sequence length="278" mass="28997">MPAELPPQLRDPVLLKGLAQVAAATALAAVVLGLSYVRNLDLERELGGSFARGFVQVLAMGALIGVLFSIPLPFSGVVLAAMIGYAAWESRKRGDGVPKAFRVSLTAIGLGSAVVILTMLAAGAIESTVRNLVPVGGMIIANAMKTNSLALDRFKGEIESNRGEIEALLAIGVPPGAAVSEYVTESVRASLIPVVDAMRTLGLVYIPGMMAGMILGGANPIYAAQYQFVIMGMIFAAGGLTSMTASLLVGRYAFTGAAQLRRFEESSPTLLSTLRSLR</sequence>
<evidence type="ECO:0000256" key="2">
    <source>
        <dbReference type="ARBA" id="ARBA00005268"/>
    </source>
</evidence>
<feature type="transmembrane region" description="Helical" evidence="6">
    <location>
        <begin position="57"/>
        <end position="88"/>
    </location>
</feature>
<name>A0A7J9SQA8_9EURY</name>
<keyword evidence="8" id="KW-1185">Reference proteome</keyword>
<feature type="transmembrane region" description="Helical" evidence="6">
    <location>
        <begin position="228"/>
        <end position="254"/>
    </location>
</feature>
<reference evidence="7 8" key="1">
    <citation type="submission" date="2020-08" db="EMBL/GenBank/DDBJ databases">
        <authorList>
            <person name="Seo M.-J."/>
        </authorList>
    </citation>
    <scope>NUCLEOTIDE SEQUENCE [LARGE SCALE GENOMIC DNA]</scope>
    <source>
        <strain evidence="7 8">MBLA0160</strain>
    </source>
</reference>
<protein>
    <submittedName>
        <fullName evidence="7">Iron export ABC transporter permease subunit FetB</fullName>
    </submittedName>
</protein>
<evidence type="ECO:0000313" key="8">
    <source>
        <dbReference type="Proteomes" id="UP000546257"/>
    </source>
</evidence>
<feature type="transmembrane region" description="Helical" evidence="6">
    <location>
        <begin position="100"/>
        <end position="122"/>
    </location>
</feature>
<keyword evidence="4 6" id="KW-1133">Transmembrane helix</keyword>
<dbReference type="PANTHER" id="PTHR30028">
    <property type="entry name" value="UPF0014 INNER MEMBRANE PROTEIN YBBM-RELATED"/>
    <property type="match status" value="1"/>
</dbReference>
<dbReference type="AlphaFoldDB" id="A0A7J9SQA8"/>
<proteinExistence type="inferred from homology"/>
<dbReference type="Proteomes" id="UP000546257">
    <property type="component" value="Unassembled WGS sequence"/>
</dbReference>
<dbReference type="Pfam" id="PF03649">
    <property type="entry name" value="UPF0014"/>
    <property type="match status" value="1"/>
</dbReference>
<evidence type="ECO:0000256" key="4">
    <source>
        <dbReference type="ARBA" id="ARBA00022989"/>
    </source>
</evidence>
<accession>A0A7J9SQA8</accession>
<gene>
    <name evidence="7" type="primary">fetB</name>
    <name evidence="7" type="ORF">H5V44_17015</name>
</gene>
<comment type="caution">
    <text evidence="7">The sequence shown here is derived from an EMBL/GenBank/DDBJ whole genome shotgun (WGS) entry which is preliminary data.</text>
</comment>
<organism evidence="7 8">
    <name type="scientific">Halobellus ruber</name>
    <dbReference type="NCBI Taxonomy" id="2761102"/>
    <lineage>
        <taxon>Archaea</taxon>
        <taxon>Methanobacteriati</taxon>
        <taxon>Methanobacteriota</taxon>
        <taxon>Stenosarchaea group</taxon>
        <taxon>Halobacteria</taxon>
        <taxon>Halobacteriales</taxon>
        <taxon>Haloferacaceae</taxon>
        <taxon>Halobellus</taxon>
    </lineage>
</organism>
<evidence type="ECO:0000256" key="6">
    <source>
        <dbReference type="SAM" id="Phobius"/>
    </source>
</evidence>
<evidence type="ECO:0000256" key="5">
    <source>
        <dbReference type="ARBA" id="ARBA00023136"/>
    </source>
</evidence>
<dbReference type="GO" id="GO:0005886">
    <property type="term" value="C:plasma membrane"/>
    <property type="evidence" value="ECO:0007669"/>
    <property type="project" value="TreeGrafter"/>
</dbReference>
<comment type="subcellular location">
    <subcellularLocation>
        <location evidence="1">Membrane</location>
        <topology evidence="1">Multi-pass membrane protein</topology>
    </subcellularLocation>
</comment>
<dbReference type="PANTHER" id="PTHR30028:SF0">
    <property type="entry name" value="PROTEIN ALUMINUM SENSITIVE 3"/>
    <property type="match status" value="1"/>
</dbReference>
<dbReference type="EMBL" id="JACKXD010000009">
    <property type="protein sequence ID" value="MBB6647961.1"/>
    <property type="molecule type" value="Genomic_DNA"/>
</dbReference>
<feature type="transmembrane region" description="Helical" evidence="6">
    <location>
        <begin position="202"/>
        <end position="222"/>
    </location>
</feature>
<evidence type="ECO:0000256" key="3">
    <source>
        <dbReference type="ARBA" id="ARBA00022692"/>
    </source>
</evidence>
<feature type="transmembrane region" description="Helical" evidence="6">
    <location>
        <begin position="17"/>
        <end position="37"/>
    </location>
</feature>
<evidence type="ECO:0000256" key="1">
    <source>
        <dbReference type="ARBA" id="ARBA00004141"/>
    </source>
</evidence>